<reference evidence="2 3" key="1">
    <citation type="journal article" date="2019" name="Nat. Microbiol.">
        <title>Mediterranean grassland soil C-N compound turnover is dependent on rainfall and depth, and is mediated by genomically divergent microorganisms.</title>
        <authorList>
            <person name="Diamond S."/>
            <person name="Andeer P.F."/>
            <person name="Li Z."/>
            <person name="Crits-Christoph A."/>
            <person name="Burstein D."/>
            <person name="Anantharaman K."/>
            <person name="Lane K.R."/>
            <person name="Thomas B.C."/>
            <person name="Pan C."/>
            <person name="Northen T.R."/>
            <person name="Banfield J.F."/>
        </authorList>
    </citation>
    <scope>NUCLEOTIDE SEQUENCE [LARGE SCALE GENOMIC DNA]</scope>
    <source>
        <strain evidence="2">WS_3</strain>
    </source>
</reference>
<feature type="domain" description="Transposase DDE" evidence="1">
    <location>
        <begin position="8"/>
        <end position="222"/>
    </location>
</feature>
<evidence type="ECO:0000259" key="1">
    <source>
        <dbReference type="Pfam" id="PF13701"/>
    </source>
</evidence>
<accession>A0A538SKA5</accession>
<name>A0A538SKA5_UNCEI</name>
<proteinExistence type="predicted"/>
<organism evidence="2 3">
    <name type="scientific">Eiseniibacteriota bacterium</name>
    <dbReference type="NCBI Taxonomy" id="2212470"/>
    <lineage>
        <taxon>Bacteria</taxon>
        <taxon>Candidatus Eiseniibacteriota</taxon>
    </lineage>
</organism>
<evidence type="ECO:0000313" key="2">
    <source>
        <dbReference type="EMBL" id="TMQ51805.1"/>
    </source>
</evidence>
<dbReference type="InterPro" id="IPR025668">
    <property type="entry name" value="Tnp_DDE_dom"/>
</dbReference>
<protein>
    <recommendedName>
        <fullName evidence="1">Transposase DDE domain-containing protein</fullName>
    </recommendedName>
</protein>
<gene>
    <name evidence="2" type="ORF">E6K73_04740</name>
</gene>
<evidence type="ECO:0000313" key="3">
    <source>
        <dbReference type="Proteomes" id="UP000320184"/>
    </source>
</evidence>
<dbReference type="EMBL" id="VBOT01000053">
    <property type="protein sequence ID" value="TMQ51805.1"/>
    <property type="molecule type" value="Genomic_DNA"/>
</dbReference>
<dbReference type="Pfam" id="PF13701">
    <property type="entry name" value="DDE_Tnp_1_4"/>
    <property type="match status" value="1"/>
</dbReference>
<sequence>MKIPRRLRRVNFQSAAHHTTSFAGLRFVFDLAHKLGLTQDLRTLTVKKRRRGIPIEDFVLGLASNFLVGGDSLSDLQVLRDETVTRELCYGLEVPAPTTAGERLRTFSLGHIYQLERIQRRAAGTILARVGGSSPLTVDADSSIFEVHGYLKEGARYSYRKVRGYHPFLAFAYEERVLLGARLRAGQRTSSDGAVPFLRQVLKAAPAERRVRLRMDAGFYAPPGGAAVRHPRARL</sequence>
<comment type="caution">
    <text evidence="2">The sequence shown here is derived from an EMBL/GenBank/DDBJ whole genome shotgun (WGS) entry which is preliminary data.</text>
</comment>
<dbReference type="AlphaFoldDB" id="A0A538SKA5"/>
<dbReference type="Proteomes" id="UP000320184">
    <property type="component" value="Unassembled WGS sequence"/>
</dbReference>